<evidence type="ECO:0000256" key="2">
    <source>
        <dbReference type="ARBA" id="ARBA00023125"/>
    </source>
</evidence>
<organism evidence="6 7">
    <name type="scientific">Actinotalea soli</name>
    <dbReference type="NCBI Taxonomy" id="2819234"/>
    <lineage>
        <taxon>Bacteria</taxon>
        <taxon>Bacillati</taxon>
        <taxon>Actinomycetota</taxon>
        <taxon>Actinomycetes</taxon>
        <taxon>Micrococcales</taxon>
        <taxon>Cellulomonadaceae</taxon>
        <taxon>Actinotalea</taxon>
    </lineage>
</organism>
<dbReference type="Pfam" id="PF00356">
    <property type="entry name" value="LacI"/>
    <property type="match status" value="1"/>
</dbReference>
<name>A0A939LT00_9CELL</name>
<sequence>MATLRDVARAAGVSPATASRALATPDRVSADRRDRVARAAAELGYRAPRTEHAAEGRRLGVIVPDLQNPFFSGIVKGVQHRARSAGMAVLVADSDEDPHLETELVAQMGPQVDGIVLCSPRMSDQALATLPTNPEIVLVNRESEHLRSVIIDNDDGIRQAVRHLHALGHRRIAYAGGQWGSWSDRERRRALEIAAHDLPEVELVQLGHFPMVFAGGVAAADLVSASGATAVVAHNDLIALGILDRLRSRGVDVPGQVSVVGFDDVPTATHVSPTLTTVAVPLRQLGRTAVELLLEAETSVGAGPATDRGEPDLEPEGVLVVPVSLVVRDSTTVTAPRERHRPGHGPTDPTAASPGAP</sequence>
<dbReference type="InterPro" id="IPR028082">
    <property type="entry name" value="Peripla_BP_I"/>
</dbReference>
<evidence type="ECO:0000256" key="3">
    <source>
        <dbReference type="ARBA" id="ARBA00023163"/>
    </source>
</evidence>
<proteinExistence type="predicted"/>
<dbReference type="SMART" id="SM00354">
    <property type="entry name" value="HTH_LACI"/>
    <property type="match status" value="1"/>
</dbReference>
<evidence type="ECO:0000256" key="1">
    <source>
        <dbReference type="ARBA" id="ARBA00023015"/>
    </source>
</evidence>
<keyword evidence="3" id="KW-0804">Transcription</keyword>
<dbReference type="PROSITE" id="PS00356">
    <property type="entry name" value="HTH_LACI_1"/>
    <property type="match status" value="1"/>
</dbReference>
<dbReference type="RefSeq" id="WP_208056167.1">
    <property type="nucleotide sequence ID" value="NZ_JAGEMK010000006.1"/>
</dbReference>
<keyword evidence="1" id="KW-0805">Transcription regulation</keyword>
<protein>
    <submittedName>
        <fullName evidence="6">LacI family DNA-binding transcriptional regulator</fullName>
    </submittedName>
</protein>
<feature type="region of interest" description="Disordered" evidence="4">
    <location>
        <begin position="329"/>
        <end position="357"/>
    </location>
</feature>
<evidence type="ECO:0000313" key="6">
    <source>
        <dbReference type="EMBL" id="MBO1752480.1"/>
    </source>
</evidence>
<evidence type="ECO:0000259" key="5">
    <source>
        <dbReference type="PROSITE" id="PS50932"/>
    </source>
</evidence>
<dbReference type="SUPFAM" id="SSF53822">
    <property type="entry name" value="Periplasmic binding protein-like I"/>
    <property type="match status" value="1"/>
</dbReference>
<gene>
    <name evidence="6" type="ORF">J4G33_11775</name>
</gene>
<accession>A0A939LT00</accession>
<dbReference type="Proteomes" id="UP000664209">
    <property type="component" value="Unassembled WGS sequence"/>
</dbReference>
<dbReference type="PANTHER" id="PTHR30146:SF138">
    <property type="entry name" value="TRANSCRIPTIONAL REGULATORY PROTEIN"/>
    <property type="match status" value="1"/>
</dbReference>
<dbReference type="Gene3D" id="1.10.260.40">
    <property type="entry name" value="lambda repressor-like DNA-binding domains"/>
    <property type="match status" value="1"/>
</dbReference>
<dbReference type="GO" id="GO:0000976">
    <property type="term" value="F:transcription cis-regulatory region binding"/>
    <property type="evidence" value="ECO:0007669"/>
    <property type="project" value="TreeGrafter"/>
</dbReference>
<dbReference type="CDD" id="cd06267">
    <property type="entry name" value="PBP1_LacI_sugar_binding-like"/>
    <property type="match status" value="1"/>
</dbReference>
<dbReference type="AlphaFoldDB" id="A0A939LT00"/>
<dbReference type="EMBL" id="JAGEMK010000006">
    <property type="protein sequence ID" value="MBO1752480.1"/>
    <property type="molecule type" value="Genomic_DNA"/>
</dbReference>
<reference evidence="6" key="1">
    <citation type="submission" date="2021-03" db="EMBL/GenBank/DDBJ databases">
        <title>Actinotalea soli sp. nov., isolated from soil.</title>
        <authorList>
            <person name="Ping W."/>
            <person name="Zhang J."/>
        </authorList>
    </citation>
    <scope>NUCLEOTIDE SEQUENCE</scope>
    <source>
        <strain evidence="6">BY-33</strain>
    </source>
</reference>
<keyword evidence="7" id="KW-1185">Reference proteome</keyword>
<dbReference type="SUPFAM" id="SSF47413">
    <property type="entry name" value="lambda repressor-like DNA-binding domains"/>
    <property type="match status" value="1"/>
</dbReference>
<keyword evidence="2 6" id="KW-0238">DNA-binding</keyword>
<dbReference type="Pfam" id="PF13377">
    <property type="entry name" value="Peripla_BP_3"/>
    <property type="match status" value="1"/>
</dbReference>
<dbReference type="InterPro" id="IPR046335">
    <property type="entry name" value="LacI/GalR-like_sensor"/>
</dbReference>
<dbReference type="PROSITE" id="PS50932">
    <property type="entry name" value="HTH_LACI_2"/>
    <property type="match status" value="1"/>
</dbReference>
<dbReference type="InterPro" id="IPR000843">
    <property type="entry name" value="HTH_LacI"/>
</dbReference>
<dbReference type="GO" id="GO:0003700">
    <property type="term" value="F:DNA-binding transcription factor activity"/>
    <property type="evidence" value="ECO:0007669"/>
    <property type="project" value="TreeGrafter"/>
</dbReference>
<evidence type="ECO:0000256" key="4">
    <source>
        <dbReference type="SAM" id="MobiDB-lite"/>
    </source>
</evidence>
<evidence type="ECO:0000313" key="7">
    <source>
        <dbReference type="Proteomes" id="UP000664209"/>
    </source>
</evidence>
<dbReference type="Gene3D" id="3.40.50.2300">
    <property type="match status" value="2"/>
</dbReference>
<comment type="caution">
    <text evidence="6">The sequence shown here is derived from an EMBL/GenBank/DDBJ whole genome shotgun (WGS) entry which is preliminary data.</text>
</comment>
<dbReference type="InterPro" id="IPR010982">
    <property type="entry name" value="Lambda_DNA-bd_dom_sf"/>
</dbReference>
<feature type="domain" description="HTH lacI-type" evidence="5">
    <location>
        <begin position="2"/>
        <end position="46"/>
    </location>
</feature>
<dbReference type="PANTHER" id="PTHR30146">
    <property type="entry name" value="LACI-RELATED TRANSCRIPTIONAL REPRESSOR"/>
    <property type="match status" value="1"/>
</dbReference>